<evidence type="ECO:0000313" key="4">
    <source>
        <dbReference type="Proteomes" id="UP000284250"/>
    </source>
</evidence>
<reference evidence="3 4" key="1">
    <citation type="submission" date="2018-09" db="EMBL/GenBank/DDBJ databases">
        <authorList>
            <person name="Zeman M."/>
            <person name="Pardy F."/>
        </authorList>
    </citation>
    <scope>NUCLEOTIDE SEQUENCE [LARGE SCALE GENOMIC DNA]</scope>
    <source>
        <strain evidence="3 4">CCM 8852</strain>
    </source>
</reference>
<comment type="caution">
    <text evidence="3">The sequence shown here is derived from an EMBL/GenBank/DDBJ whole genome shotgun (WGS) entry which is preliminary data.</text>
</comment>
<proteinExistence type="predicted"/>
<dbReference type="EMBL" id="QYCN01000026">
    <property type="protein sequence ID" value="RIY07812.1"/>
    <property type="molecule type" value="Genomic_DNA"/>
</dbReference>
<feature type="compositionally biased region" description="Low complexity" evidence="1">
    <location>
        <begin position="23"/>
        <end position="34"/>
    </location>
</feature>
<evidence type="ECO:0000256" key="2">
    <source>
        <dbReference type="SAM" id="SignalP"/>
    </source>
</evidence>
<name>A0A418QRT5_9BACT</name>
<organism evidence="3 4">
    <name type="scientific">Hymenobacter rubripertinctus</name>
    <dbReference type="NCBI Taxonomy" id="2029981"/>
    <lineage>
        <taxon>Bacteria</taxon>
        <taxon>Pseudomonadati</taxon>
        <taxon>Bacteroidota</taxon>
        <taxon>Cytophagia</taxon>
        <taxon>Cytophagales</taxon>
        <taxon>Hymenobacteraceae</taxon>
        <taxon>Hymenobacter</taxon>
    </lineage>
</organism>
<evidence type="ECO:0000256" key="1">
    <source>
        <dbReference type="SAM" id="MobiDB-lite"/>
    </source>
</evidence>
<protein>
    <submittedName>
        <fullName evidence="3">Uncharacterized protein</fullName>
    </submittedName>
</protein>
<reference evidence="3 4" key="2">
    <citation type="submission" date="2019-01" db="EMBL/GenBank/DDBJ databases">
        <title>Hymenobacter humicola sp. nov., isolated from soils in Antarctica.</title>
        <authorList>
            <person name="Sedlacek I."/>
            <person name="Holochova P."/>
            <person name="Kralova S."/>
            <person name="Pantucek R."/>
            <person name="Stankova E."/>
            <person name="Vrbovska V."/>
            <person name="Kristofova L."/>
            <person name="Svec P."/>
            <person name="Busse H.-J."/>
        </authorList>
    </citation>
    <scope>NUCLEOTIDE SEQUENCE [LARGE SCALE GENOMIC DNA]</scope>
    <source>
        <strain evidence="3 4">CCM 8852</strain>
    </source>
</reference>
<dbReference type="RefSeq" id="WP_119656750.1">
    <property type="nucleotide sequence ID" value="NZ_JBHUOI010000015.1"/>
</dbReference>
<feature type="signal peptide" evidence="2">
    <location>
        <begin position="1"/>
        <end position="24"/>
    </location>
</feature>
<keyword evidence="2" id="KW-0732">Signal</keyword>
<evidence type="ECO:0000313" key="3">
    <source>
        <dbReference type="EMBL" id="RIY07812.1"/>
    </source>
</evidence>
<dbReference type="AlphaFoldDB" id="A0A418QRT5"/>
<dbReference type="Proteomes" id="UP000284250">
    <property type="component" value="Unassembled WGS sequence"/>
</dbReference>
<sequence>MKNVLSLLLMLGTAGLLAAAPAHAVTPDPTTATTKAEKVKKARKTSGLMAKIRQKQAKQQQPAYVRALQRNELFR</sequence>
<feature type="region of interest" description="Disordered" evidence="1">
    <location>
        <begin position="23"/>
        <end position="45"/>
    </location>
</feature>
<keyword evidence="4" id="KW-1185">Reference proteome</keyword>
<accession>A0A418QRT5</accession>
<feature type="chain" id="PRO_5019197133" evidence="2">
    <location>
        <begin position="25"/>
        <end position="75"/>
    </location>
</feature>
<gene>
    <name evidence="3" type="ORF">D0T11_15665</name>
</gene>